<protein>
    <recommendedName>
        <fullName evidence="1">Recombinase zinc beta ribbon domain-containing protein</fullName>
    </recommendedName>
</protein>
<dbReference type="AlphaFoldDB" id="A0A9J9HH66"/>
<evidence type="ECO:0000313" key="2">
    <source>
        <dbReference type="EMBL" id="ABQ71641.1"/>
    </source>
</evidence>
<dbReference type="Proteomes" id="UP000001989">
    <property type="component" value="Plasmid pSWIT02"/>
</dbReference>
<keyword evidence="3" id="KW-1185">Reference proteome</keyword>
<organism evidence="2 3">
    <name type="scientific">Rhizorhabdus wittichii (strain DSM 6014 / CCUG 31198 / JCM 15750 / NBRC 105917 / EY 4224 / RW1)</name>
    <name type="common">Sphingomonas wittichii</name>
    <dbReference type="NCBI Taxonomy" id="392499"/>
    <lineage>
        <taxon>Bacteria</taxon>
        <taxon>Pseudomonadati</taxon>
        <taxon>Pseudomonadota</taxon>
        <taxon>Alphaproteobacteria</taxon>
        <taxon>Sphingomonadales</taxon>
        <taxon>Sphingomonadaceae</taxon>
        <taxon>Rhizorhabdus</taxon>
    </lineage>
</organism>
<dbReference type="InterPro" id="IPR025827">
    <property type="entry name" value="Zn_ribbon_recom_dom"/>
</dbReference>
<feature type="domain" description="Recombinase zinc beta ribbon" evidence="1">
    <location>
        <begin position="33"/>
        <end position="70"/>
    </location>
</feature>
<keyword evidence="2" id="KW-0614">Plasmid</keyword>
<sequence length="185" mass="19833">MSRTIERPLTGAVAVKALPLRDHQPKRDARMTLLKGICFCEKCGGAMTIRTGKGGRYRYYTCSIKARQGETDLSLKRLYDAIESGVADISDPALKDRISGLKSLRDQAQVDAERAQAMLESSGNRAVTPATVLRTLTAVSSGKSAAIGVPSLGLNWRGGKDSYPPFHGFASIGIFSHISSSETTA</sequence>
<gene>
    <name evidence="2" type="ordered locus">Swit_5028</name>
</gene>
<name>A0A9J9HH66_RHIWR</name>
<proteinExistence type="predicted"/>
<dbReference type="EMBL" id="CP000701">
    <property type="protein sequence ID" value="ABQ71641.1"/>
    <property type="molecule type" value="Genomic_DNA"/>
</dbReference>
<dbReference type="Pfam" id="PF13408">
    <property type="entry name" value="Zn_ribbon_recom"/>
    <property type="match status" value="1"/>
</dbReference>
<reference evidence="2 3" key="1">
    <citation type="journal article" date="2010" name="J. Bacteriol.">
        <title>Genome sequence of the dioxin-mineralizing bacterium Sphingomonas wittichii RW1.</title>
        <authorList>
            <person name="Miller T.R."/>
            <person name="Delcher A.L."/>
            <person name="Salzberg S.L."/>
            <person name="Saunders E."/>
            <person name="Detter J.C."/>
            <person name="Halden R.U."/>
        </authorList>
    </citation>
    <scope>NUCLEOTIDE SEQUENCE [LARGE SCALE GENOMIC DNA]</scope>
    <source>
        <strain evidence="3">DSM 6014 / CCUG 31198 / JCM 15750 / NBRC 105917 / EY 4224 / RW1</strain>
    </source>
</reference>
<geneLocation type="plasmid" evidence="2 3">
    <name>pSWIT02</name>
</geneLocation>
<evidence type="ECO:0000259" key="1">
    <source>
        <dbReference type="Pfam" id="PF13408"/>
    </source>
</evidence>
<evidence type="ECO:0000313" key="3">
    <source>
        <dbReference type="Proteomes" id="UP000001989"/>
    </source>
</evidence>
<accession>A0A9J9HH66</accession>
<dbReference type="KEGG" id="swi:Swit_5028"/>